<feature type="region of interest" description="Disordered" evidence="1">
    <location>
        <begin position="364"/>
        <end position="394"/>
    </location>
</feature>
<feature type="compositionally biased region" description="Polar residues" evidence="1">
    <location>
        <begin position="233"/>
        <end position="242"/>
    </location>
</feature>
<name>A0A409YAT6_9AGAR</name>
<reference evidence="2 3" key="1">
    <citation type="journal article" date="2018" name="Evol. Lett.">
        <title>Horizontal gene cluster transfer increased hallucinogenic mushroom diversity.</title>
        <authorList>
            <person name="Reynolds H.T."/>
            <person name="Vijayakumar V."/>
            <person name="Gluck-Thaler E."/>
            <person name="Korotkin H.B."/>
            <person name="Matheny P.B."/>
            <person name="Slot J.C."/>
        </authorList>
    </citation>
    <scope>NUCLEOTIDE SEQUENCE [LARGE SCALE GENOMIC DNA]</scope>
    <source>
        <strain evidence="2 3">2629</strain>
    </source>
</reference>
<accession>A0A409YAT6</accession>
<evidence type="ECO:0000313" key="2">
    <source>
        <dbReference type="EMBL" id="PPR00110.1"/>
    </source>
</evidence>
<protein>
    <recommendedName>
        <fullName evidence="4">HNH nuclease domain-containing protein</fullName>
    </recommendedName>
</protein>
<feature type="region of interest" description="Disordered" evidence="1">
    <location>
        <begin position="233"/>
        <end position="255"/>
    </location>
</feature>
<dbReference type="EMBL" id="NHTK01001332">
    <property type="protein sequence ID" value="PPR00110.1"/>
    <property type="molecule type" value="Genomic_DNA"/>
</dbReference>
<feature type="region of interest" description="Disordered" evidence="1">
    <location>
        <begin position="270"/>
        <end position="336"/>
    </location>
</feature>
<keyword evidence="3" id="KW-1185">Reference proteome</keyword>
<gene>
    <name evidence="2" type="ORF">CVT24_008966</name>
</gene>
<dbReference type="AlphaFoldDB" id="A0A409YAT6"/>
<evidence type="ECO:0000256" key="1">
    <source>
        <dbReference type="SAM" id="MobiDB-lite"/>
    </source>
</evidence>
<proteinExistence type="predicted"/>
<sequence length="394" mass="44647">MDSNTIYIEPLTFAAIQRAETADPNGRRCLIENRSRCYAIEVAHVMERTNAYNSRQVGALEWSWKKEKHTLNLDTRRNVFFCGASLHQLYKERKWALLPEPSDVEQYFGRVIPFGRGQFPINNEPTFQYTFLPLQDMEDVYLTRQRELSDGQQTVDVYHYPFNDFPKITSHIHPTFAIIHLGSILTSESFNHEIRMSLYEKYPFLEMLCDLNNTWIGHLPSTAEQDPTYITRSRASQAQDSQALPPPLSPDDNTPQRRLVAVRIDVEMNDGASSNYSSSSPSAPSSSSSSSSSNSSEIPYQSPPRRIQPPRASKTKMLKAKPPMTLPKPPRGRTTQLTSQALHTFASKAGRSGRKKWTPNKINAWAKGSKPSASTTLPASPALKARSRPTRRRF</sequence>
<evidence type="ECO:0008006" key="4">
    <source>
        <dbReference type="Google" id="ProtNLM"/>
    </source>
</evidence>
<feature type="compositionally biased region" description="Low complexity" evidence="1">
    <location>
        <begin position="272"/>
        <end position="296"/>
    </location>
</feature>
<comment type="caution">
    <text evidence="2">The sequence shown here is derived from an EMBL/GenBank/DDBJ whole genome shotgun (WGS) entry which is preliminary data.</text>
</comment>
<dbReference type="Proteomes" id="UP000284842">
    <property type="component" value="Unassembled WGS sequence"/>
</dbReference>
<dbReference type="InParanoid" id="A0A409YAT6"/>
<organism evidence="2 3">
    <name type="scientific">Panaeolus cyanescens</name>
    <dbReference type="NCBI Taxonomy" id="181874"/>
    <lineage>
        <taxon>Eukaryota</taxon>
        <taxon>Fungi</taxon>
        <taxon>Dikarya</taxon>
        <taxon>Basidiomycota</taxon>
        <taxon>Agaricomycotina</taxon>
        <taxon>Agaricomycetes</taxon>
        <taxon>Agaricomycetidae</taxon>
        <taxon>Agaricales</taxon>
        <taxon>Agaricineae</taxon>
        <taxon>Galeropsidaceae</taxon>
        <taxon>Panaeolus</taxon>
    </lineage>
</organism>
<dbReference type="OrthoDB" id="3069117at2759"/>
<evidence type="ECO:0000313" key="3">
    <source>
        <dbReference type="Proteomes" id="UP000284842"/>
    </source>
</evidence>
<feature type="compositionally biased region" description="Basic residues" evidence="1">
    <location>
        <begin position="385"/>
        <end position="394"/>
    </location>
</feature>